<keyword evidence="5" id="KW-0028">Amino-acid biosynthesis</keyword>
<feature type="domain" description="Fumarate lyase N-terminal" evidence="6">
    <location>
        <begin position="37"/>
        <end position="299"/>
    </location>
</feature>
<evidence type="ECO:0000256" key="2">
    <source>
        <dbReference type="ARBA" id="ARBA00004941"/>
    </source>
</evidence>
<protein>
    <recommendedName>
        <fullName evidence="3 5">Argininosuccinate lyase</fullName>
        <shortName evidence="5">ASAL</shortName>
        <ecNumber evidence="3 5">4.3.2.1</ecNumber>
    </recommendedName>
    <alternativeName>
        <fullName evidence="5">Arginosuccinase</fullName>
    </alternativeName>
</protein>
<dbReference type="GO" id="GO:0004056">
    <property type="term" value="F:argininosuccinate lyase activity"/>
    <property type="evidence" value="ECO:0007669"/>
    <property type="project" value="UniProtKB-EC"/>
</dbReference>
<proteinExistence type="inferred from homology"/>
<evidence type="ECO:0000256" key="3">
    <source>
        <dbReference type="ARBA" id="ARBA00012338"/>
    </source>
</evidence>
<evidence type="ECO:0000256" key="1">
    <source>
        <dbReference type="ARBA" id="ARBA00000985"/>
    </source>
</evidence>
<dbReference type="Pfam" id="PF00206">
    <property type="entry name" value="Lyase_1"/>
    <property type="match status" value="1"/>
</dbReference>
<evidence type="ECO:0000313" key="8">
    <source>
        <dbReference type="Proteomes" id="UP001597512"/>
    </source>
</evidence>
<reference evidence="8" key="1">
    <citation type="journal article" date="2019" name="Int. J. Syst. Evol. Microbiol.">
        <title>The Global Catalogue of Microorganisms (GCM) 10K type strain sequencing project: providing services to taxonomists for standard genome sequencing and annotation.</title>
        <authorList>
            <consortium name="The Broad Institute Genomics Platform"/>
            <consortium name="The Broad Institute Genome Sequencing Center for Infectious Disease"/>
            <person name="Wu L."/>
            <person name="Ma J."/>
        </authorList>
    </citation>
    <scope>NUCLEOTIDE SEQUENCE [LARGE SCALE GENOMIC DNA]</scope>
    <source>
        <strain evidence="8">KCTC 52490</strain>
    </source>
</reference>
<keyword evidence="5" id="KW-0963">Cytoplasm</keyword>
<dbReference type="PANTHER" id="PTHR43814">
    <property type="entry name" value="ARGININOSUCCINATE LYASE"/>
    <property type="match status" value="1"/>
</dbReference>
<dbReference type="NCBIfam" id="TIGR00838">
    <property type="entry name" value="argH"/>
    <property type="match status" value="1"/>
</dbReference>
<evidence type="ECO:0000259" key="6">
    <source>
        <dbReference type="Pfam" id="PF00206"/>
    </source>
</evidence>
<organism evidence="7 8">
    <name type="scientific">Spirosoma flavum</name>
    <dbReference type="NCBI Taxonomy" id="2048557"/>
    <lineage>
        <taxon>Bacteria</taxon>
        <taxon>Pseudomonadati</taxon>
        <taxon>Bacteroidota</taxon>
        <taxon>Cytophagia</taxon>
        <taxon>Cytophagales</taxon>
        <taxon>Cytophagaceae</taxon>
        <taxon>Spirosoma</taxon>
    </lineage>
</organism>
<accession>A0ABW6AG33</accession>
<dbReference type="Gene3D" id="1.10.275.10">
    <property type="entry name" value="Fumarase/aspartase (N-terminal domain)"/>
    <property type="match status" value="1"/>
</dbReference>
<keyword evidence="8" id="KW-1185">Reference proteome</keyword>
<dbReference type="HAMAP" id="MF_00006">
    <property type="entry name" value="Arg_succ_lyase"/>
    <property type="match status" value="1"/>
</dbReference>
<dbReference type="InterPro" id="IPR009049">
    <property type="entry name" value="Argininosuccinate_lyase"/>
</dbReference>
<comment type="similarity">
    <text evidence="5">Belongs to the lyase 1 family. Argininosuccinate lyase subfamily.</text>
</comment>
<dbReference type="EC" id="4.3.2.1" evidence="3 5"/>
<comment type="subcellular location">
    <subcellularLocation>
        <location evidence="5">Cytoplasm</location>
    </subcellularLocation>
</comment>
<dbReference type="SUPFAM" id="SSF48557">
    <property type="entry name" value="L-aspartase-like"/>
    <property type="match status" value="1"/>
</dbReference>
<dbReference type="CDD" id="cd01359">
    <property type="entry name" value="Argininosuccinate_lyase"/>
    <property type="match status" value="1"/>
</dbReference>
<keyword evidence="4 5" id="KW-0055">Arginine biosynthesis</keyword>
<comment type="pathway">
    <text evidence="2 5">Amino-acid biosynthesis; L-arginine biosynthesis; L-arginine from L-ornithine and carbamoyl phosphate: step 3/3.</text>
</comment>
<dbReference type="InterPro" id="IPR008948">
    <property type="entry name" value="L-Aspartase-like"/>
</dbReference>
<comment type="caution">
    <text evidence="7">The sequence shown here is derived from an EMBL/GenBank/DDBJ whole genome shotgun (WGS) entry which is preliminary data.</text>
</comment>
<comment type="catalytic activity">
    <reaction evidence="1 5">
        <text>2-(N(omega)-L-arginino)succinate = fumarate + L-arginine</text>
        <dbReference type="Rhea" id="RHEA:24020"/>
        <dbReference type="ChEBI" id="CHEBI:29806"/>
        <dbReference type="ChEBI" id="CHEBI:32682"/>
        <dbReference type="ChEBI" id="CHEBI:57472"/>
        <dbReference type="EC" id="4.3.2.1"/>
    </reaction>
</comment>
<dbReference type="InterPro" id="IPR022761">
    <property type="entry name" value="Fumarate_lyase_N"/>
</dbReference>
<dbReference type="PANTHER" id="PTHR43814:SF1">
    <property type="entry name" value="ARGININOSUCCINATE LYASE"/>
    <property type="match status" value="1"/>
</dbReference>
<dbReference type="InterPro" id="IPR000362">
    <property type="entry name" value="Fumarate_lyase_fam"/>
</dbReference>
<dbReference type="PRINTS" id="PR00149">
    <property type="entry name" value="FUMRATELYASE"/>
</dbReference>
<dbReference type="Gene3D" id="1.10.40.30">
    <property type="entry name" value="Fumarase/aspartase (C-terminal domain)"/>
    <property type="match status" value="1"/>
</dbReference>
<evidence type="ECO:0000256" key="4">
    <source>
        <dbReference type="ARBA" id="ARBA00022571"/>
    </source>
</evidence>
<dbReference type="Gene3D" id="1.20.200.10">
    <property type="entry name" value="Fumarase/aspartase (Central domain)"/>
    <property type="match status" value="1"/>
</dbReference>
<name>A0ABW6AG33_9BACT</name>
<dbReference type="InterPro" id="IPR024083">
    <property type="entry name" value="Fumarase/histidase_N"/>
</dbReference>
<dbReference type="PROSITE" id="PS00163">
    <property type="entry name" value="FUMARATE_LYASES"/>
    <property type="match status" value="1"/>
</dbReference>
<keyword evidence="5 7" id="KW-0456">Lyase</keyword>
<sequence length="444" mass="49894">MKLWQKEGVSTAEQIERFTVGRDREMDLHLAPFDVLGNLAHAQMLETIGLLSYDELSMITDELKIIYHQIQTGKFAIEEGVEDVHSQVELMLTRVLGDVGKKIHSGRSRNDQVLVDLKLFTRDRLWRVAESVRRVFDRLVSRSEQHKNDLLPGYTHLQIAMPSSFGLWFGAYAEALSDDMLTLQTAYRLANRNPLGSGAGYGSSFPLNRTLTTELLGFEGMHVNVVYAQMSRGKTEQTALTALATVAATISRMAMDICLYNSQNFGFLLLPDALTTGSSIMPHKKNPDVAELLRAKTNRMKALPMEVTLVMSNLPSGYHRDMQLLKEILMPAFDEILDCLEITDFMLEHLQVKTNLLDDPKYDLLFSVERVNELVLQGVPFREAYQTIGKEIADHTYEPPRNLHHTHEGSIGNLGNDLIEKAMDQAMAGFGAESAQEAVKRLLA</sequence>
<dbReference type="InterPro" id="IPR020557">
    <property type="entry name" value="Fumarate_lyase_CS"/>
</dbReference>
<dbReference type="PRINTS" id="PR00145">
    <property type="entry name" value="ARGSUCLYASE"/>
</dbReference>
<dbReference type="EMBL" id="JBHUOM010000001">
    <property type="protein sequence ID" value="MFD2932959.1"/>
    <property type="molecule type" value="Genomic_DNA"/>
</dbReference>
<dbReference type="RefSeq" id="WP_381497142.1">
    <property type="nucleotide sequence ID" value="NZ_JBHUOM010000001.1"/>
</dbReference>
<gene>
    <name evidence="5 7" type="primary">argH</name>
    <name evidence="7" type="ORF">ACFS25_04155</name>
</gene>
<dbReference type="Proteomes" id="UP001597512">
    <property type="component" value="Unassembled WGS sequence"/>
</dbReference>
<evidence type="ECO:0000313" key="7">
    <source>
        <dbReference type="EMBL" id="MFD2932959.1"/>
    </source>
</evidence>
<evidence type="ECO:0000256" key="5">
    <source>
        <dbReference type="HAMAP-Rule" id="MF_00006"/>
    </source>
</evidence>